<dbReference type="InterPro" id="IPR011009">
    <property type="entry name" value="Kinase-like_dom_sf"/>
</dbReference>
<dbReference type="AlphaFoldDB" id="A3K5G9"/>
<accession>A3K5G9</accession>
<proteinExistence type="predicted"/>
<dbReference type="EMBL" id="AAYA01000008">
    <property type="protein sequence ID" value="EBA07770.1"/>
    <property type="molecule type" value="Genomic_DNA"/>
</dbReference>
<dbReference type="Proteomes" id="UP000005713">
    <property type="component" value="Unassembled WGS sequence"/>
</dbReference>
<gene>
    <name evidence="1" type="ORF">SSE37_14328</name>
</gene>
<keyword evidence="2" id="KW-1185">Reference proteome</keyword>
<dbReference type="eggNOG" id="ENOG502Z9QY">
    <property type="taxonomic scope" value="Bacteria"/>
</dbReference>
<protein>
    <recommendedName>
        <fullName evidence="3">Aminoglycoside phosphotransferase domain-containing protein</fullName>
    </recommendedName>
</protein>
<evidence type="ECO:0000313" key="1">
    <source>
        <dbReference type="EMBL" id="EBA07770.1"/>
    </source>
</evidence>
<dbReference type="SUPFAM" id="SSF56112">
    <property type="entry name" value="Protein kinase-like (PK-like)"/>
    <property type="match status" value="1"/>
</dbReference>
<dbReference type="RefSeq" id="WP_005860272.1">
    <property type="nucleotide sequence ID" value="NZ_AAYA01000008.1"/>
</dbReference>
<reference evidence="1 2" key="1">
    <citation type="submission" date="2006-06" db="EMBL/GenBank/DDBJ databases">
        <authorList>
            <person name="Moran M.A."/>
            <person name="Ferriera S."/>
            <person name="Johnson J."/>
            <person name="Kravitz S."/>
            <person name="Beeson K."/>
            <person name="Sutton G."/>
            <person name="Rogers Y.-H."/>
            <person name="Friedman R."/>
            <person name="Frazier M."/>
            <person name="Venter J.C."/>
        </authorList>
    </citation>
    <scope>NUCLEOTIDE SEQUENCE [LARGE SCALE GENOMIC DNA]</scope>
    <source>
        <strain evidence="1 2">E-37</strain>
    </source>
</reference>
<name>A3K5G9_SAGS3</name>
<evidence type="ECO:0008006" key="3">
    <source>
        <dbReference type="Google" id="ProtNLM"/>
    </source>
</evidence>
<evidence type="ECO:0000313" key="2">
    <source>
        <dbReference type="Proteomes" id="UP000005713"/>
    </source>
</evidence>
<organism evidence="1 2">
    <name type="scientific">Sagittula stellata (strain ATCC 700073 / DSM 11524 / E-37)</name>
    <dbReference type="NCBI Taxonomy" id="388399"/>
    <lineage>
        <taxon>Bacteria</taxon>
        <taxon>Pseudomonadati</taxon>
        <taxon>Pseudomonadota</taxon>
        <taxon>Alphaproteobacteria</taxon>
        <taxon>Rhodobacterales</taxon>
        <taxon>Roseobacteraceae</taxon>
        <taxon>Sagittula</taxon>
    </lineage>
</organism>
<dbReference type="OrthoDB" id="5621369at2"/>
<comment type="caution">
    <text evidence="1">The sequence shown here is derived from an EMBL/GenBank/DDBJ whole genome shotgun (WGS) entry which is preliminary data.</text>
</comment>
<sequence length="335" mass="37950">MNKTLRKHERIKAGAEALFQRPVRDISFPGGESRASLRLHFDDMTVIGSLRPNFRRTHLEAFILQKLAPVCDDVPVCHGVMGDIMFQSDVGSRRLNTEIRKHAAADRVALAEDAVAAIFRIQAAARHTDLGTTLPRLGNNAEWLAQLVNDVDILGPLLDRGIPDSFNRVELPAYLDQCGIQFVKWDCRSGNAALGDDGRLRWFDFEYAGMRHGAEDFAWLIGDESWPVDAETMLEIVEDGFDPSCGHDFDHYMEYLSIYTVLHCIQRLKLILGEVESRGWRSIEEIVERDDVGRHPLLAAHLCRTAAWFADRQSTTDMLVPFLEAAERRFMDVTE</sequence>